<keyword evidence="3" id="KW-0378">Hydrolase</keyword>
<dbReference type="GO" id="GO:0016020">
    <property type="term" value="C:membrane"/>
    <property type="evidence" value="ECO:0007669"/>
    <property type="project" value="TreeGrafter"/>
</dbReference>
<dbReference type="PROSITE" id="PS00518">
    <property type="entry name" value="ZF_RING_1"/>
    <property type="match status" value="1"/>
</dbReference>
<evidence type="ECO:0000256" key="6">
    <source>
        <dbReference type="ARBA" id="ARBA00023098"/>
    </source>
</evidence>
<evidence type="ECO:0000259" key="8">
    <source>
        <dbReference type="PROSITE" id="PS51635"/>
    </source>
</evidence>
<dbReference type="GO" id="GO:0046486">
    <property type="term" value="P:glycerolipid metabolic process"/>
    <property type="evidence" value="ECO:0007669"/>
    <property type="project" value="UniProtKB-ARBA"/>
</dbReference>
<dbReference type="SUPFAM" id="SSF52151">
    <property type="entry name" value="FabD/lysophospholipase-like"/>
    <property type="match status" value="1"/>
</dbReference>
<gene>
    <name evidence="9" type="ORF">GP486_000173</name>
</gene>
<evidence type="ECO:0000256" key="1">
    <source>
        <dbReference type="ARBA" id="ARBA00022723"/>
    </source>
</evidence>
<feature type="domain" description="PNPLA" evidence="8">
    <location>
        <begin position="263"/>
        <end position="306"/>
    </location>
</feature>
<evidence type="ECO:0000256" key="4">
    <source>
        <dbReference type="ARBA" id="ARBA00022833"/>
    </source>
</evidence>
<organism evidence="9 10">
    <name type="scientific">Trichoglossum hirsutum</name>
    <dbReference type="NCBI Taxonomy" id="265104"/>
    <lineage>
        <taxon>Eukaryota</taxon>
        <taxon>Fungi</taxon>
        <taxon>Dikarya</taxon>
        <taxon>Ascomycota</taxon>
        <taxon>Pezizomycotina</taxon>
        <taxon>Geoglossomycetes</taxon>
        <taxon>Geoglossales</taxon>
        <taxon>Geoglossaceae</taxon>
        <taxon>Trichoglossum</taxon>
    </lineage>
</organism>
<accession>A0A9P8LIA1</accession>
<dbReference type="AlphaFoldDB" id="A0A9P8LIA1"/>
<dbReference type="Gene3D" id="3.30.40.10">
    <property type="entry name" value="Zinc/RING finger domain, C3HC4 (zinc finger)"/>
    <property type="match status" value="1"/>
</dbReference>
<keyword evidence="10" id="KW-1185">Reference proteome</keyword>
<reference evidence="9" key="1">
    <citation type="submission" date="2021-03" db="EMBL/GenBank/DDBJ databases">
        <title>Comparative genomics and phylogenomic investigation of the class Geoglossomycetes provide insights into ecological specialization and systematics.</title>
        <authorList>
            <person name="Melie T."/>
            <person name="Pirro S."/>
            <person name="Miller A.N."/>
            <person name="Quandt A."/>
        </authorList>
    </citation>
    <scope>NUCLEOTIDE SEQUENCE</scope>
    <source>
        <strain evidence="9">CAQ_001_2017</strain>
    </source>
</reference>
<dbReference type="Gene3D" id="3.40.1090.10">
    <property type="entry name" value="Cytosolic phospholipase A2 catalytic domain"/>
    <property type="match status" value="1"/>
</dbReference>
<evidence type="ECO:0000313" key="9">
    <source>
        <dbReference type="EMBL" id="KAH0566425.1"/>
    </source>
</evidence>
<keyword evidence="5" id="KW-0442">Lipid degradation</keyword>
<dbReference type="EMBL" id="JAGHQM010000009">
    <property type="protein sequence ID" value="KAH0566425.1"/>
    <property type="molecule type" value="Genomic_DNA"/>
</dbReference>
<dbReference type="GO" id="GO:0019369">
    <property type="term" value="P:arachidonate metabolic process"/>
    <property type="evidence" value="ECO:0007669"/>
    <property type="project" value="TreeGrafter"/>
</dbReference>
<dbReference type="GO" id="GO:0047499">
    <property type="term" value="F:calcium-independent phospholipase A2 activity"/>
    <property type="evidence" value="ECO:0007669"/>
    <property type="project" value="TreeGrafter"/>
</dbReference>
<evidence type="ECO:0000256" key="5">
    <source>
        <dbReference type="ARBA" id="ARBA00022963"/>
    </source>
</evidence>
<keyword evidence="6" id="KW-0443">Lipid metabolism</keyword>
<evidence type="ECO:0000256" key="3">
    <source>
        <dbReference type="ARBA" id="ARBA00022801"/>
    </source>
</evidence>
<dbReference type="SUPFAM" id="SSF57850">
    <property type="entry name" value="RING/U-box"/>
    <property type="match status" value="1"/>
</dbReference>
<keyword evidence="1" id="KW-0479">Metal-binding</keyword>
<proteinExistence type="predicted"/>
<keyword evidence="4" id="KW-0862">Zinc</keyword>
<dbReference type="PROSITE" id="PS51635">
    <property type="entry name" value="PNPLA"/>
    <property type="match status" value="1"/>
</dbReference>
<evidence type="ECO:0000313" key="10">
    <source>
        <dbReference type="Proteomes" id="UP000750711"/>
    </source>
</evidence>
<feature type="short sequence motif" description="GXSXG" evidence="7">
    <location>
        <begin position="301"/>
        <end position="305"/>
    </location>
</feature>
<dbReference type="InterPro" id="IPR016035">
    <property type="entry name" value="Acyl_Trfase/lysoPLipase"/>
</dbReference>
<evidence type="ECO:0000256" key="2">
    <source>
        <dbReference type="ARBA" id="ARBA00022771"/>
    </source>
</evidence>
<feature type="short sequence motif" description="GXGXXG" evidence="7">
    <location>
        <begin position="267"/>
        <end position="272"/>
    </location>
</feature>
<dbReference type="PANTHER" id="PTHR24185:SF1">
    <property type="entry name" value="CALCIUM-INDEPENDENT PHOSPHOLIPASE A2-GAMMA"/>
    <property type="match status" value="1"/>
</dbReference>
<keyword evidence="2" id="KW-0863">Zinc-finger</keyword>
<evidence type="ECO:0000256" key="7">
    <source>
        <dbReference type="PROSITE-ProRule" id="PRU01161"/>
    </source>
</evidence>
<sequence>MSSKSRHRPLKERLLNDSDQVRAQRIEKKTLFSACHMTAFFKQACIHFAQTLKEPLNLVRASRLGNPVSGDLEGHLINFLKGLRSPTELMDFGAPMIASAFLLDNYPPNMHTFASAEVFQVLYQDVCSRVSRSGVLIHEDSPSMILPTGFVRMIADQLEKLVDGFVQGLDVTSAAIHMDTIKRFRRDWANVRSNLTCFVCISRKPEYGLPCGHSVCENCVRVFGTNSENDPYIFELCRCFLCGLAAPNVVVKLKPPTAGVRVLSIDGGGVRGVVPLQSLQLLQDRIGLPYPVQDNFDIAYGTSSGE</sequence>
<dbReference type="GO" id="GO:0008270">
    <property type="term" value="F:zinc ion binding"/>
    <property type="evidence" value="ECO:0007669"/>
    <property type="project" value="UniProtKB-KW"/>
</dbReference>
<dbReference type="InterPro" id="IPR013083">
    <property type="entry name" value="Znf_RING/FYVE/PHD"/>
</dbReference>
<dbReference type="InterPro" id="IPR002641">
    <property type="entry name" value="PNPLA_dom"/>
</dbReference>
<comment type="caution">
    <text evidence="9">The sequence shown here is derived from an EMBL/GenBank/DDBJ whole genome shotgun (WGS) entry which is preliminary data.</text>
</comment>
<name>A0A9P8LIA1_9PEZI</name>
<protein>
    <recommendedName>
        <fullName evidence="8">PNPLA domain-containing protein</fullName>
    </recommendedName>
</protein>
<dbReference type="GO" id="GO:0016042">
    <property type="term" value="P:lipid catabolic process"/>
    <property type="evidence" value="ECO:0007669"/>
    <property type="project" value="UniProtKB-KW"/>
</dbReference>
<dbReference type="InterPro" id="IPR017907">
    <property type="entry name" value="Znf_RING_CS"/>
</dbReference>
<dbReference type="PANTHER" id="PTHR24185">
    <property type="entry name" value="CALCIUM-INDEPENDENT PHOSPHOLIPASE A2-GAMMA"/>
    <property type="match status" value="1"/>
</dbReference>
<dbReference type="Proteomes" id="UP000750711">
    <property type="component" value="Unassembled WGS sequence"/>
</dbReference>
<comment type="caution">
    <text evidence="7">Lacks conserved residue(s) required for the propagation of feature annotation.</text>
</comment>